<dbReference type="EMBL" id="JACHHT010000002">
    <property type="protein sequence ID" value="MBB6522459.1"/>
    <property type="molecule type" value="Genomic_DNA"/>
</dbReference>
<gene>
    <name evidence="2" type="ORF">HNR48_002744</name>
</gene>
<name>A0A7X0JUG4_9GAMM</name>
<dbReference type="PANTHER" id="PTHR36573:SF1">
    <property type="entry name" value="INTERMEMBRANE PHOSPHOLIPID TRANSPORT SYSTEM BINDING PROTEIN MLAC"/>
    <property type="match status" value="1"/>
</dbReference>
<dbReference type="RefSeq" id="WP_166845851.1">
    <property type="nucleotide sequence ID" value="NZ_JAAONY010000002.1"/>
</dbReference>
<proteinExistence type="predicted"/>
<dbReference type="Proteomes" id="UP000528457">
    <property type="component" value="Unassembled WGS sequence"/>
</dbReference>
<dbReference type="InterPro" id="IPR008869">
    <property type="entry name" value="MlaC/ttg2D"/>
</dbReference>
<feature type="chain" id="PRO_5031456827" evidence="1">
    <location>
        <begin position="24"/>
        <end position="205"/>
    </location>
</feature>
<dbReference type="Gene3D" id="3.10.450.710">
    <property type="entry name" value="Tgt2/MlaC"/>
    <property type="match status" value="1"/>
</dbReference>
<dbReference type="InterPro" id="IPR042245">
    <property type="entry name" value="Tgt2/MlaC_sf"/>
</dbReference>
<evidence type="ECO:0000313" key="3">
    <source>
        <dbReference type="Proteomes" id="UP000528457"/>
    </source>
</evidence>
<sequence length="205" mass="22330">MIRALQVVWIGVLAICSSFSVQAAESPAHDLVRDVSQQVETLLADYRAGKLEGDDALNKGVADILEPVVSFKRIAAGVMGSHRKTASKEQKAAFLKKFKTELISTYAKGMVGLGEFSITVIDPTEDLSGKRRVSVLQDAVTDKGKTRIAYTMAQSRKTKEWKLINVVLDGVNMGKTFAGQFDDAMKRHNQDLDAVIANWGADEAA</sequence>
<reference evidence="2 3" key="1">
    <citation type="submission" date="2020-08" db="EMBL/GenBank/DDBJ databases">
        <title>Genomic Encyclopedia of Type Strains, Phase IV (KMG-IV): sequencing the most valuable type-strain genomes for metagenomic binning, comparative biology and taxonomic classification.</title>
        <authorList>
            <person name="Goeker M."/>
        </authorList>
    </citation>
    <scope>NUCLEOTIDE SEQUENCE [LARGE SCALE GENOMIC DNA]</scope>
    <source>
        <strain evidence="2 3">DSM 22368</strain>
    </source>
</reference>
<feature type="signal peptide" evidence="1">
    <location>
        <begin position="1"/>
        <end position="23"/>
    </location>
</feature>
<dbReference type="Pfam" id="PF05494">
    <property type="entry name" value="MlaC"/>
    <property type="match status" value="1"/>
</dbReference>
<comment type="caution">
    <text evidence="2">The sequence shown here is derived from an EMBL/GenBank/DDBJ whole genome shotgun (WGS) entry which is preliminary data.</text>
</comment>
<keyword evidence="1" id="KW-0732">Signal</keyword>
<dbReference type="PANTHER" id="PTHR36573">
    <property type="entry name" value="INTERMEMBRANE PHOSPHOLIPID TRANSPORT SYSTEM BINDING PROTEIN MLAC"/>
    <property type="match status" value="1"/>
</dbReference>
<dbReference type="AlphaFoldDB" id="A0A7X0JUG4"/>
<dbReference type="FunCoup" id="A0A7X0JUG4">
    <property type="interactions" value="141"/>
</dbReference>
<dbReference type="InParanoid" id="A0A7X0JUG4"/>
<protein>
    <submittedName>
        <fullName evidence="2">Phospholipid transport system substrate-binding protein</fullName>
    </submittedName>
</protein>
<accession>A0A7X0JUG4</accession>
<evidence type="ECO:0000313" key="2">
    <source>
        <dbReference type="EMBL" id="MBB6522459.1"/>
    </source>
</evidence>
<keyword evidence="3" id="KW-1185">Reference proteome</keyword>
<organism evidence="2 3">
    <name type="scientific">Pseudoteredinibacter isoporae</name>
    <dbReference type="NCBI Taxonomy" id="570281"/>
    <lineage>
        <taxon>Bacteria</taxon>
        <taxon>Pseudomonadati</taxon>
        <taxon>Pseudomonadota</taxon>
        <taxon>Gammaproteobacteria</taxon>
        <taxon>Cellvibrionales</taxon>
        <taxon>Cellvibrionaceae</taxon>
        <taxon>Pseudoteredinibacter</taxon>
    </lineage>
</organism>
<evidence type="ECO:0000256" key="1">
    <source>
        <dbReference type="SAM" id="SignalP"/>
    </source>
</evidence>